<keyword evidence="4" id="KW-1185">Reference proteome</keyword>
<evidence type="ECO:0000313" key="4">
    <source>
        <dbReference type="Proteomes" id="UP000008237"/>
    </source>
</evidence>
<sequence>MLTDRGDCVEIALFCLLLVLGLGHCDELPSRYEVENSINRTVDEVERLIQKDPSLPRLSRHEIVDILFNITSKDVEAYRNKETVEQARKIYQKALMVVLPYNAGDAKGNIKELYTRPPIVKLVTDSSFSLQDLEKWKSEILLQSSSSTSTSTSASTSTTTTTTTSTPATTTTSASASTSTSTSTSTQETLRNKQPLDNLVVTHAAEKTSPKESPHTKTRYKNHKDTYSEVQTKLPLKETLKYDSSPIKFTFNLENLQKQVVRKPITTTKQPVFQTSPSSKDEDIFIVYSTSATERTIVETSMRGVSREFDLQTTTRPNGFQQNILSSDQWRYNAPPSTTTQKSTTTSRAAYFERTREKPSFLPTVKISSEDAATTTSTAEDAAKLSKVTSGRTPMADSEQLTTSIYVTPVSTFTSSSYPPSSISEKSKYNSTYNFNSGGFRRITTTTSTTMRPEVMDLLASIGLRPENTTNVEEVFGKNQESLEAKFQIPGTNGFFHTTASGLTAVVPDSPSIAAQNTFENPVSEIGLGMNNLTPDVQLLFQRFGLYTSNSAATTTTTTPKPTVNTNSYTNFKPLPTSKIKDEEMKEFLARFGLGVDKRQRKAMPTATSTERPSLIEAVPSNMRQILENIGLISRRTPKTTTPKMEELEPPKTTPYHVFKPHEVQLKDEGQKMKINELLDTVRLVQEGKASVKDVRKVANDLLATTKSLKDGPDPLSLEEIVRIYNEDVKNEVKRQQSPDRPGDSASTAAPTTSTTPATTEPIDVPTTTTPTTTTTTTPTTTTTTITPSTADSAKDASDISDALTPLPESTSAAANLAALEESFGGTTRAPDPVLPTKPRSGLYFLVDWNSFLEVGEDNSEKVNLRFEPKAGNKARFLPVTVP</sequence>
<dbReference type="STRING" id="610380.E2BJR1"/>
<protein>
    <recommendedName>
        <fullName evidence="5">Mucin-5AC</fullName>
    </recommendedName>
</protein>
<dbReference type="OMA" id="HVFKPHE"/>
<feature type="chain" id="PRO_5003158149" description="Mucin-5AC" evidence="2">
    <location>
        <begin position="26"/>
        <end position="883"/>
    </location>
</feature>
<organism evidence="4">
    <name type="scientific">Harpegnathos saltator</name>
    <name type="common">Jerdon's jumping ant</name>
    <dbReference type="NCBI Taxonomy" id="610380"/>
    <lineage>
        <taxon>Eukaryota</taxon>
        <taxon>Metazoa</taxon>
        <taxon>Ecdysozoa</taxon>
        <taxon>Arthropoda</taxon>
        <taxon>Hexapoda</taxon>
        <taxon>Insecta</taxon>
        <taxon>Pterygota</taxon>
        <taxon>Neoptera</taxon>
        <taxon>Endopterygota</taxon>
        <taxon>Hymenoptera</taxon>
        <taxon>Apocrita</taxon>
        <taxon>Aculeata</taxon>
        <taxon>Formicoidea</taxon>
        <taxon>Formicidae</taxon>
        <taxon>Ponerinae</taxon>
        <taxon>Ponerini</taxon>
        <taxon>Harpegnathos</taxon>
    </lineage>
</organism>
<dbReference type="AlphaFoldDB" id="E2BJR1"/>
<proteinExistence type="predicted"/>
<feature type="compositionally biased region" description="Basic and acidic residues" evidence="1">
    <location>
        <begin position="204"/>
        <end position="215"/>
    </location>
</feature>
<feature type="signal peptide" evidence="2">
    <location>
        <begin position="1"/>
        <end position="25"/>
    </location>
</feature>
<evidence type="ECO:0000313" key="3">
    <source>
        <dbReference type="EMBL" id="EFN84069.1"/>
    </source>
</evidence>
<evidence type="ECO:0000256" key="1">
    <source>
        <dbReference type="SAM" id="MobiDB-lite"/>
    </source>
</evidence>
<reference evidence="3 4" key="1">
    <citation type="journal article" date="2010" name="Science">
        <title>Genomic comparison of the ants Camponotus floridanus and Harpegnathos saltator.</title>
        <authorList>
            <person name="Bonasio R."/>
            <person name="Zhang G."/>
            <person name="Ye C."/>
            <person name="Mutti N.S."/>
            <person name="Fang X."/>
            <person name="Qin N."/>
            <person name="Donahue G."/>
            <person name="Yang P."/>
            <person name="Li Q."/>
            <person name="Li C."/>
            <person name="Zhang P."/>
            <person name="Huang Z."/>
            <person name="Berger S.L."/>
            <person name="Reinberg D."/>
            <person name="Wang J."/>
            <person name="Liebig J."/>
        </authorList>
    </citation>
    <scope>NUCLEOTIDE SEQUENCE [LARGE SCALE GENOMIC DNA]</scope>
    <source>
        <strain evidence="3 4">R22 G/1</strain>
    </source>
</reference>
<name>E2BJR1_HARSA</name>
<feature type="region of interest" description="Disordered" evidence="1">
    <location>
        <begin position="147"/>
        <end position="226"/>
    </location>
</feature>
<dbReference type="OrthoDB" id="8192746at2759"/>
<gene>
    <name evidence="3" type="ORF">EAI_08349</name>
</gene>
<dbReference type="Proteomes" id="UP000008237">
    <property type="component" value="Unassembled WGS sequence"/>
</dbReference>
<feature type="compositionally biased region" description="Low complexity" evidence="1">
    <location>
        <begin position="147"/>
        <end position="186"/>
    </location>
</feature>
<dbReference type="InParanoid" id="E2BJR1"/>
<evidence type="ECO:0008006" key="5">
    <source>
        <dbReference type="Google" id="ProtNLM"/>
    </source>
</evidence>
<evidence type="ECO:0000256" key="2">
    <source>
        <dbReference type="SAM" id="SignalP"/>
    </source>
</evidence>
<feature type="compositionally biased region" description="Basic and acidic residues" evidence="1">
    <location>
        <begin position="730"/>
        <end position="743"/>
    </location>
</feature>
<feature type="compositionally biased region" description="Low complexity" evidence="1">
    <location>
        <begin position="745"/>
        <end position="792"/>
    </location>
</feature>
<keyword evidence="2" id="KW-0732">Signal</keyword>
<accession>E2BJR1</accession>
<feature type="region of interest" description="Disordered" evidence="1">
    <location>
        <begin position="730"/>
        <end position="806"/>
    </location>
</feature>
<dbReference type="EMBL" id="GL448616">
    <property type="protein sequence ID" value="EFN84069.1"/>
    <property type="molecule type" value="Genomic_DNA"/>
</dbReference>